<dbReference type="EMBL" id="KQ964572">
    <property type="protein sequence ID" value="KXN68505.1"/>
    <property type="molecule type" value="Genomic_DNA"/>
</dbReference>
<reference evidence="2 3" key="1">
    <citation type="journal article" date="2015" name="Genome Biol. Evol.">
        <title>Phylogenomic analyses indicate that early fungi evolved digesting cell walls of algal ancestors of land plants.</title>
        <authorList>
            <person name="Chang Y."/>
            <person name="Wang S."/>
            <person name="Sekimoto S."/>
            <person name="Aerts A.L."/>
            <person name="Choi C."/>
            <person name="Clum A."/>
            <person name="LaButti K.M."/>
            <person name="Lindquist E.A."/>
            <person name="Yee Ngan C."/>
            <person name="Ohm R.A."/>
            <person name="Salamov A.A."/>
            <person name="Grigoriev I.V."/>
            <person name="Spatafora J.W."/>
            <person name="Berbee M.L."/>
        </authorList>
    </citation>
    <scope>NUCLEOTIDE SEQUENCE [LARGE SCALE GENOMIC DNA]</scope>
    <source>
        <strain evidence="2 3">NRRL 28638</strain>
    </source>
</reference>
<gene>
    <name evidence="2" type="ORF">CONCODRAFT_72203</name>
</gene>
<keyword evidence="1" id="KW-0472">Membrane</keyword>
<proteinExistence type="predicted"/>
<keyword evidence="1" id="KW-0812">Transmembrane</keyword>
<dbReference type="Proteomes" id="UP000070444">
    <property type="component" value="Unassembled WGS sequence"/>
</dbReference>
<feature type="transmembrane region" description="Helical" evidence="1">
    <location>
        <begin position="96"/>
        <end position="118"/>
    </location>
</feature>
<keyword evidence="1" id="KW-1133">Transmembrane helix</keyword>
<organism evidence="2 3">
    <name type="scientific">Conidiobolus coronatus (strain ATCC 28846 / CBS 209.66 / NRRL 28638)</name>
    <name type="common">Delacroixia coronata</name>
    <dbReference type="NCBI Taxonomy" id="796925"/>
    <lineage>
        <taxon>Eukaryota</taxon>
        <taxon>Fungi</taxon>
        <taxon>Fungi incertae sedis</taxon>
        <taxon>Zoopagomycota</taxon>
        <taxon>Entomophthoromycotina</taxon>
        <taxon>Entomophthoromycetes</taxon>
        <taxon>Entomophthorales</taxon>
        <taxon>Ancylistaceae</taxon>
        <taxon>Conidiobolus</taxon>
    </lineage>
</organism>
<evidence type="ECO:0000313" key="2">
    <source>
        <dbReference type="EMBL" id="KXN68505.1"/>
    </source>
</evidence>
<evidence type="ECO:0000313" key="3">
    <source>
        <dbReference type="Proteomes" id="UP000070444"/>
    </source>
</evidence>
<sequence>MNEDKLKALKLELLEAIKLFNKSNLNHLEISPDQDIDEELPVAQEMDRELLAKDDDRFKRRLTRLHYELNFHNPHSVLFGTLLNPRRLMRRSTSKLYTLFTSPTFTFVMLAVIMSSQFNYFKLSLANLKMLLS</sequence>
<keyword evidence="3" id="KW-1185">Reference proteome</keyword>
<protein>
    <submittedName>
        <fullName evidence="2">Uncharacterized protein</fullName>
    </submittedName>
</protein>
<name>A0A137P0D2_CONC2</name>
<dbReference type="AlphaFoldDB" id="A0A137P0D2"/>
<accession>A0A137P0D2</accession>
<evidence type="ECO:0000256" key="1">
    <source>
        <dbReference type="SAM" id="Phobius"/>
    </source>
</evidence>